<dbReference type="InterPro" id="IPR005123">
    <property type="entry name" value="Oxoglu/Fe-dep_dioxygenase_dom"/>
</dbReference>
<comment type="pathway">
    <text evidence="1">Antibiotic biosynthesis.</text>
</comment>
<organism evidence="5 6">
    <name type="scientific">Rhodococcus oxybenzonivorans</name>
    <dbReference type="NCBI Taxonomy" id="1990687"/>
    <lineage>
        <taxon>Bacteria</taxon>
        <taxon>Bacillati</taxon>
        <taxon>Actinomycetota</taxon>
        <taxon>Actinomycetes</taxon>
        <taxon>Mycobacteriales</taxon>
        <taxon>Nocardiaceae</taxon>
        <taxon>Rhodococcus</taxon>
    </lineage>
</organism>
<comment type="similarity">
    <text evidence="3">Belongs to the iron/ascorbate-dependent oxidoreductase family.</text>
</comment>
<dbReference type="InterPro" id="IPR026992">
    <property type="entry name" value="DIOX_N"/>
</dbReference>
<dbReference type="PROSITE" id="PS51471">
    <property type="entry name" value="FE2OG_OXY"/>
    <property type="match status" value="1"/>
</dbReference>
<dbReference type="GO" id="GO:0017000">
    <property type="term" value="P:antibiotic biosynthetic process"/>
    <property type="evidence" value="ECO:0007669"/>
    <property type="project" value="UniProtKB-KW"/>
</dbReference>
<dbReference type="PANTHER" id="PTHR47990">
    <property type="entry name" value="2-OXOGLUTARATE (2OG) AND FE(II)-DEPENDENT OXYGENASE SUPERFAMILY PROTEIN-RELATED"/>
    <property type="match status" value="1"/>
</dbReference>
<dbReference type="PRINTS" id="PR00682">
    <property type="entry name" value="IPNSYNTHASE"/>
</dbReference>
<reference evidence="5 6" key="1">
    <citation type="submission" date="2017-05" db="EMBL/GenBank/DDBJ databases">
        <title>Isolation of Rhodococcus sp. S2-17 biodegrading of BP-3.</title>
        <authorList>
            <person name="Lee Y."/>
            <person name="Kim K.H."/>
            <person name="Chun B.H."/>
            <person name="Jung H.S."/>
            <person name="Jeon C.O."/>
        </authorList>
    </citation>
    <scope>NUCLEOTIDE SEQUENCE [LARGE SCALE GENOMIC DNA]</scope>
    <source>
        <strain evidence="5 6">S2-17</strain>
    </source>
</reference>
<dbReference type="AlphaFoldDB" id="A0A2S2BSV8"/>
<dbReference type="GO" id="GO:0046872">
    <property type="term" value="F:metal ion binding"/>
    <property type="evidence" value="ECO:0007669"/>
    <property type="project" value="UniProtKB-KW"/>
</dbReference>
<keyword evidence="3" id="KW-0408">Iron</keyword>
<evidence type="ECO:0000256" key="3">
    <source>
        <dbReference type="RuleBase" id="RU003682"/>
    </source>
</evidence>
<dbReference type="EMBL" id="CP021354">
    <property type="protein sequence ID" value="AWK71720.1"/>
    <property type="molecule type" value="Genomic_DNA"/>
</dbReference>
<dbReference type="SUPFAM" id="SSF51197">
    <property type="entry name" value="Clavaminate synthase-like"/>
    <property type="match status" value="1"/>
</dbReference>
<dbReference type="GO" id="GO:0016491">
    <property type="term" value="F:oxidoreductase activity"/>
    <property type="evidence" value="ECO:0007669"/>
    <property type="project" value="UniProtKB-KW"/>
</dbReference>
<name>A0A2S2BSV8_9NOCA</name>
<dbReference type="OrthoDB" id="21825at2"/>
<dbReference type="Pfam" id="PF03171">
    <property type="entry name" value="2OG-FeII_Oxy"/>
    <property type="match status" value="1"/>
</dbReference>
<evidence type="ECO:0000313" key="5">
    <source>
        <dbReference type="EMBL" id="AWK71720.1"/>
    </source>
</evidence>
<keyword evidence="6" id="KW-1185">Reference proteome</keyword>
<dbReference type="InterPro" id="IPR027443">
    <property type="entry name" value="IPNS-like_sf"/>
</dbReference>
<evidence type="ECO:0000256" key="1">
    <source>
        <dbReference type="ARBA" id="ARBA00004792"/>
    </source>
</evidence>
<protein>
    <submittedName>
        <fullName evidence="5">Oxidoreductase</fullName>
    </submittedName>
</protein>
<dbReference type="Gene3D" id="2.60.120.330">
    <property type="entry name" value="B-lactam Antibiotic, Isopenicillin N Synthase, Chain"/>
    <property type="match status" value="1"/>
</dbReference>
<keyword evidence="2" id="KW-0045">Antibiotic biosynthesis</keyword>
<proteinExistence type="inferred from homology"/>
<keyword evidence="3" id="KW-0560">Oxidoreductase</keyword>
<sequence>MLPVIDLADLDTPAGRERLREVTHHVGFFYLDGHGVDRRLLDGVFSVARQFFALPEESKMSIAMIDSPHFRGYNRLGGELTNGEIDWREQIDIGPERDPVPDATDYLRLQGPNQWPAALPALKSTIEQFDAALAEVGMRLLRHWAASLDADPGIFDDAFAHAPATLIKVVRYPARPSDDHTGEQGVGAHKDSGVLTLLLLEPGSTGLQVESEDGSWIDAPARTGSFLVNIGELLEVATGGYLRATRHRVLTPAGAPERLSVPYFLNPALDATVPTITLPPHLASRARGVERDPANPLYRTYGENAWKSRTRAHPDVFRRWYPKEAGCKLD</sequence>
<dbReference type="InterPro" id="IPR044861">
    <property type="entry name" value="IPNS-like_FE2OG_OXY"/>
</dbReference>
<dbReference type="Pfam" id="PF14226">
    <property type="entry name" value="DIOX_N"/>
    <property type="match status" value="1"/>
</dbReference>
<accession>A0A2S2BSV8</accession>
<dbReference type="InterPro" id="IPR050231">
    <property type="entry name" value="Iron_ascorbate_oxido_reductase"/>
</dbReference>
<dbReference type="KEGG" id="roz:CBI38_09040"/>
<evidence type="ECO:0000256" key="2">
    <source>
        <dbReference type="ARBA" id="ARBA00023194"/>
    </source>
</evidence>
<gene>
    <name evidence="5" type="ORF">CBI38_09040</name>
</gene>
<evidence type="ECO:0000259" key="4">
    <source>
        <dbReference type="PROSITE" id="PS51471"/>
    </source>
</evidence>
<keyword evidence="3" id="KW-0479">Metal-binding</keyword>
<dbReference type="Proteomes" id="UP000245711">
    <property type="component" value="Chromosome"/>
</dbReference>
<evidence type="ECO:0000313" key="6">
    <source>
        <dbReference type="Proteomes" id="UP000245711"/>
    </source>
</evidence>
<feature type="domain" description="Fe2OG dioxygenase" evidence="4">
    <location>
        <begin position="163"/>
        <end position="267"/>
    </location>
</feature>
<dbReference type="RefSeq" id="WP_109328250.1">
    <property type="nucleotide sequence ID" value="NZ_CP021354.1"/>
</dbReference>